<dbReference type="InterPro" id="IPR036691">
    <property type="entry name" value="Endo/exonu/phosph_ase_sf"/>
</dbReference>
<keyword evidence="3" id="KW-1185">Reference proteome</keyword>
<dbReference type="Gene3D" id="3.60.10.10">
    <property type="entry name" value="Endonuclease/exonuclease/phosphatase"/>
    <property type="match status" value="1"/>
</dbReference>
<dbReference type="GO" id="GO:0004519">
    <property type="term" value="F:endonuclease activity"/>
    <property type="evidence" value="ECO:0007669"/>
    <property type="project" value="UniProtKB-KW"/>
</dbReference>
<gene>
    <name evidence="2" type="ORF">ACFL27_16055</name>
</gene>
<comment type="caution">
    <text evidence="2">The sequence shown here is derived from an EMBL/GenBank/DDBJ whole genome shotgun (WGS) entry which is preliminary data.</text>
</comment>
<dbReference type="Proteomes" id="UP001594351">
    <property type="component" value="Unassembled WGS sequence"/>
</dbReference>
<accession>A0ABV6YZT4</accession>
<feature type="domain" description="Endonuclease/exonuclease/phosphatase" evidence="1">
    <location>
        <begin position="6"/>
        <end position="318"/>
    </location>
</feature>
<dbReference type="InterPro" id="IPR005135">
    <property type="entry name" value="Endo/exonuclease/phosphatase"/>
</dbReference>
<keyword evidence="2" id="KW-0255">Endonuclease</keyword>
<protein>
    <submittedName>
        <fullName evidence="2">Endonuclease/exonuclease/phosphatase family protein</fullName>
    </submittedName>
</protein>
<keyword evidence="2" id="KW-0540">Nuclease</keyword>
<dbReference type="SUPFAM" id="SSF56219">
    <property type="entry name" value="DNase I-like"/>
    <property type="match status" value="1"/>
</dbReference>
<organism evidence="2 3">
    <name type="scientific">candidate division CSSED10-310 bacterium</name>
    <dbReference type="NCBI Taxonomy" id="2855610"/>
    <lineage>
        <taxon>Bacteria</taxon>
        <taxon>Bacteria division CSSED10-310</taxon>
    </lineage>
</organism>
<keyword evidence="2" id="KW-0378">Hydrolase</keyword>
<dbReference type="PANTHER" id="PTHR42834:SF1">
    <property type="entry name" value="ENDONUCLEASE_EXONUCLEASE_PHOSPHATASE FAMILY PROTEIN (AFU_ORTHOLOGUE AFUA_3G09210)"/>
    <property type="match status" value="1"/>
</dbReference>
<reference evidence="2 3" key="1">
    <citation type="submission" date="2024-09" db="EMBL/GenBank/DDBJ databases">
        <title>Laminarin stimulates single cell rates of sulfate reduction while oxygen inhibits transcriptomic activity in coastal marine sediment.</title>
        <authorList>
            <person name="Lindsay M."/>
            <person name="Orcutt B."/>
            <person name="Emerson D."/>
            <person name="Stepanauskas R."/>
            <person name="D'Angelo T."/>
        </authorList>
    </citation>
    <scope>NUCLEOTIDE SEQUENCE [LARGE SCALE GENOMIC DNA]</scope>
    <source>
        <strain evidence="2">SAG AM-311-K15</strain>
    </source>
</reference>
<proteinExistence type="predicted"/>
<dbReference type="PANTHER" id="PTHR42834">
    <property type="entry name" value="ENDONUCLEASE/EXONUCLEASE/PHOSPHATASE FAMILY PROTEIN (AFU_ORTHOLOGUE AFUA_3G09210)"/>
    <property type="match status" value="1"/>
</dbReference>
<sequence>MTEYFLAWWNLENLFDVEDSPHRPEWLQSRLSKELKGWDENILDKKLNQLVSVLSRMNNNQGPDLLGVCEVENKVVLDKLVQKLSPLNRNYGTVHHDTSYLRGIDVAFIYDQDKFSSGRQFYYVVLKRSATRDIVQENFKFKQSGNSLIVFGNHWPSRSAGEYESEPYRILAAETLSYWIEQLKEFKGHDIPIIIMGDFNDQPFNRSLTEYALSTNSAVKVKNSRIHRLFNLMWPLLGAAQGTFFYNNFPLMIDQFLISKGFLKSDSPLHIKHDSVKIESYPEMSATGKYHYPIRFGRPSSKLNTAGFSDHFPISICITEKDYNFD</sequence>
<evidence type="ECO:0000259" key="1">
    <source>
        <dbReference type="Pfam" id="PF19580"/>
    </source>
</evidence>
<dbReference type="Pfam" id="PF19580">
    <property type="entry name" value="Exo_endo_phos_3"/>
    <property type="match status" value="1"/>
</dbReference>
<evidence type="ECO:0000313" key="2">
    <source>
        <dbReference type="EMBL" id="MFC1851704.1"/>
    </source>
</evidence>
<evidence type="ECO:0000313" key="3">
    <source>
        <dbReference type="Proteomes" id="UP001594351"/>
    </source>
</evidence>
<name>A0ABV6YZT4_UNCC1</name>
<dbReference type="EMBL" id="JBHPBY010000217">
    <property type="protein sequence ID" value="MFC1851704.1"/>
    <property type="molecule type" value="Genomic_DNA"/>
</dbReference>